<dbReference type="AlphaFoldDB" id="A0A913XTV0"/>
<organism evidence="11 12">
    <name type="scientific">Exaiptasia diaphana</name>
    <name type="common">Tropical sea anemone</name>
    <name type="synonym">Aiptasia pulchella</name>
    <dbReference type="NCBI Taxonomy" id="2652724"/>
    <lineage>
        <taxon>Eukaryota</taxon>
        <taxon>Metazoa</taxon>
        <taxon>Cnidaria</taxon>
        <taxon>Anthozoa</taxon>
        <taxon>Hexacorallia</taxon>
        <taxon>Actiniaria</taxon>
        <taxon>Aiptasiidae</taxon>
        <taxon>Exaiptasia</taxon>
    </lineage>
</organism>
<sequence length="380" mass="42879">MNSNDSTAKPQNGSGGITVPDCLYQVDTGLEVAFKVIAFSLVLFLALIGNTLVVWVVHKSTSMRKKPINLFIVNLAVSDLLLALFVIPRIITETVLYSGIWLVNGTAGLALCRIVIFIQDVATAVSLQSLVIIAFDRFCAVVYPLRIATMPCTTRLVVIPMTWVVACALHSPDLFIYKLLPMDNNTSKCAQVWSTDKEEHEKIASRYYMAIFCLFVIIPMILLTVLYASIFIHLRRRGKMTDLHTSGLQVGKRKEQEWNVLKMALAIVLGFAVCYGPFNALIFLRIFKWNIWIPVCRIKTLYFVTTFLVYFNTALNPIIYFAFSENFRLGFKRVFTHHSKNSSTAKVFLTSVKNKMRGEGTNCESTHKVKTTCHVLDTHL</sequence>
<comment type="similarity">
    <text evidence="8">Belongs to the G-protein coupled receptor 1 family.</text>
</comment>
<dbReference type="SUPFAM" id="SSF81321">
    <property type="entry name" value="Family A G protein-coupled receptor-like"/>
    <property type="match status" value="1"/>
</dbReference>
<evidence type="ECO:0000256" key="6">
    <source>
        <dbReference type="ARBA" id="ARBA00023170"/>
    </source>
</evidence>
<proteinExistence type="inferred from homology"/>
<dbReference type="PANTHER" id="PTHR45695">
    <property type="entry name" value="LEUCOKININ RECEPTOR-RELATED"/>
    <property type="match status" value="1"/>
</dbReference>
<feature type="transmembrane region" description="Helical" evidence="9">
    <location>
        <begin position="207"/>
        <end position="230"/>
    </location>
</feature>
<dbReference type="CDD" id="cd00637">
    <property type="entry name" value="7tm_classA_rhodopsin-like"/>
    <property type="match status" value="1"/>
</dbReference>
<dbReference type="GO" id="GO:0004930">
    <property type="term" value="F:G protein-coupled receptor activity"/>
    <property type="evidence" value="ECO:0007669"/>
    <property type="project" value="UniProtKB-KW"/>
</dbReference>
<evidence type="ECO:0000259" key="10">
    <source>
        <dbReference type="PROSITE" id="PS50262"/>
    </source>
</evidence>
<dbReference type="KEGG" id="epa:110248055"/>
<evidence type="ECO:0000256" key="4">
    <source>
        <dbReference type="ARBA" id="ARBA00023040"/>
    </source>
</evidence>
<keyword evidence="7 8" id="KW-0807">Transducer</keyword>
<feature type="transmembrane region" description="Helical" evidence="9">
    <location>
        <begin position="301"/>
        <end position="323"/>
    </location>
</feature>
<evidence type="ECO:0000256" key="1">
    <source>
        <dbReference type="ARBA" id="ARBA00004141"/>
    </source>
</evidence>
<keyword evidence="12" id="KW-1185">Reference proteome</keyword>
<evidence type="ECO:0000256" key="9">
    <source>
        <dbReference type="SAM" id="Phobius"/>
    </source>
</evidence>
<feature type="transmembrane region" description="Helical" evidence="9">
    <location>
        <begin position="68"/>
        <end position="87"/>
    </location>
</feature>
<evidence type="ECO:0000256" key="2">
    <source>
        <dbReference type="ARBA" id="ARBA00022692"/>
    </source>
</evidence>
<dbReference type="OrthoDB" id="5975401at2759"/>
<evidence type="ECO:0000256" key="5">
    <source>
        <dbReference type="ARBA" id="ARBA00023136"/>
    </source>
</evidence>
<evidence type="ECO:0000313" key="12">
    <source>
        <dbReference type="Proteomes" id="UP000887567"/>
    </source>
</evidence>
<keyword evidence="5 9" id="KW-0472">Membrane</keyword>
<dbReference type="Proteomes" id="UP000887567">
    <property type="component" value="Unplaced"/>
</dbReference>
<dbReference type="PANTHER" id="PTHR45695:SF9">
    <property type="entry name" value="LEUCOKININ RECEPTOR"/>
    <property type="match status" value="1"/>
</dbReference>
<keyword evidence="3 9" id="KW-1133">Transmembrane helix</keyword>
<keyword evidence="4 8" id="KW-0297">G-protein coupled receptor</keyword>
<feature type="transmembrane region" description="Helical" evidence="9">
    <location>
        <begin position="156"/>
        <end position="177"/>
    </location>
</feature>
<dbReference type="PROSITE" id="PS50262">
    <property type="entry name" value="G_PROTEIN_RECEP_F1_2"/>
    <property type="match status" value="1"/>
</dbReference>
<evidence type="ECO:0000313" key="11">
    <source>
        <dbReference type="EnsemblMetazoa" id="XP_020910206.2"/>
    </source>
</evidence>
<dbReference type="RefSeq" id="XP_020910206.2">
    <property type="nucleotide sequence ID" value="XM_021054547.2"/>
</dbReference>
<keyword evidence="2 8" id="KW-0812">Transmembrane</keyword>
<keyword evidence="6 8" id="KW-0675">Receptor</keyword>
<evidence type="ECO:0000256" key="3">
    <source>
        <dbReference type="ARBA" id="ARBA00022989"/>
    </source>
</evidence>
<feature type="transmembrane region" description="Helical" evidence="9">
    <location>
        <begin position="263"/>
        <end position="286"/>
    </location>
</feature>
<dbReference type="PRINTS" id="PR00237">
    <property type="entry name" value="GPCRRHODOPSN"/>
</dbReference>
<reference evidence="11" key="1">
    <citation type="submission" date="2022-11" db="UniProtKB">
        <authorList>
            <consortium name="EnsemblMetazoa"/>
        </authorList>
    </citation>
    <scope>IDENTIFICATION</scope>
</reference>
<feature type="transmembrane region" description="Helical" evidence="9">
    <location>
        <begin position="36"/>
        <end position="56"/>
    </location>
</feature>
<dbReference type="GeneID" id="110248055"/>
<dbReference type="InterPro" id="IPR017452">
    <property type="entry name" value="GPCR_Rhodpsn_7TM"/>
</dbReference>
<dbReference type="Gene3D" id="1.20.1070.10">
    <property type="entry name" value="Rhodopsin 7-helix transmembrane proteins"/>
    <property type="match status" value="1"/>
</dbReference>
<dbReference type="Pfam" id="PF00001">
    <property type="entry name" value="7tm_1"/>
    <property type="match status" value="1"/>
</dbReference>
<name>A0A913XTV0_EXADI</name>
<evidence type="ECO:0000256" key="7">
    <source>
        <dbReference type="ARBA" id="ARBA00023224"/>
    </source>
</evidence>
<evidence type="ECO:0000256" key="8">
    <source>
        <dbReference type="RuleBase" id="RU000688"/>
    </source>
</evidence>
<feature type="domain" description="G-protein coupled receptors family 1 profile" evidence="10">
    <location>
        <begin position="49"/>
        <end position="320"/>
    </location>
</feature>
<dbReference type="InterPro" id="IPR000276">
    <property type="entry name" value="GPCR_Rhodpsn"/>
</dbReference>
<protein>
    <recommendedName>
        <fullName evidence="10">G-protein coupled receptors family 1 profile domain-containing protein</fullName>
    </recommendedName>
</protein>
<accession>A0A913XTV0</accession>
<dbReference type="OMA" id="TNCESTH"/>
<dbReference type="PROSITE" id="PS00237">
    <property type="entry name" value="G_PROTEIN_RECEP_F1_1"/>
    <property type="match status" value="1"/>
</dbReference>
<comment type="subcellular location">
    <subcellularLocation>
        <location evidence="1">Membrane</location>
        <topology evidence="1">Multi-pass membrane protein</topology>
    </subcellularLocation>
</comment>
<dbReference type="EnsemblMetazoa" id="XM_021054547.2">
    <property type="protein sequence ID" value="XP_020910206.2"/>
    <property type="gene ID" value="LOC110248055"/>
</dbReference>
<feature type="transmembrane region" description="Helical" evidence="9">
    <location>
        <begin position="107"/>
        <end position="135"/>
    </location>
</feature>
<dbReference type="GO" id="GO:0005886">
    <property type="term" value="C:plasma membrane"/>
    <property type="evidence" value="ECO:0007669"/>
    <property type="project" value="TreeGrafter"/>
</dbReference>